<evidence type="ECO:0000313" key="1">
    <source>
        <dbReference type="EMBL" id="KAJ3666586.1"/>
    </source>
</evidence>
<dbReference type="AlphaFoldDB" id="A0AA38J410"/>
<accession>A0AA38J410</accession>
<sequence>MEVQMDINEEFTEIRRIKYESRMAVKPILVELKSWNKRLKIFQAAKKLKGTRIYINEDSSNDMQNGIKKRKKLVKYMEEEYDAQITYNNLHINGKKCSLSQMKEVDKITKKSKIPKKENIVKEHQLDMSKKEKKS</sequence>
<evidence type="ECO:0000313" key="2">
    <source>
        <dbReference type="Proteomes" id="UP001168821"/>
    </source>
</evidence>
<keyword evidence="2" id="KW-1185">Reference proteome</keyword>
<dbReference type="EMBL" id="JALNTZ010000001">
    <property type="protein sequence ID" value="KAJ3666586.1"/>
    <property type="molecule type" value="Genomic_DNA"/>
</dbReference>
<proteinExistence type="predicted"/>
<reference evidence="1" key="1">
    <citation type="journal article" date="2023" name="G3 (Bethesda)">
        <title>Whole genome assemblies of Zophobas morio and Tenebrio molitor.</title>
        <authorList>
            <person name="Kaur S."/>
            <person name="Stinson S.A."/>
            <person name="diCenzo G.C."/>
        </authorList>
    </citation>
    <scope>NUCLEOTIDE SEQUENCE</scope>
    <source>
        <strain evidence="1">QUZm001</strain>
    </source>
</reference>
<dbReference type="Proteomes" id="UP001168821">
    <property type="component" value="Unassembled WGS sequence"/>
</dbReference>
<name>A0AA38J410_9CUCU</name>
<comment type="caution">
    <text evidence="1">The sequence shown here is derived from an EMBL/GenBank/DDBJ whole genome shotgun (WGS) entry which is preliminary data.</text>
</comment>
<organism evidence="1 2">
    <name type="scientific">Zophobas morio</name>
    <dbReference type="NCBI Taxonomy" id="2755281"/>
    <lineage>
        <taxon>Eukaryota</taxon>
        <taxon>Metazoa</taxon>
        <taxon>Ecdysozoa</taxon>
        <taxon>Arthropoda</taxon>
        <taxon>Hexapoda</taxon>
        <taxon>Insecta</taxon>
        <taxon>Pterygota</taxon>
        <taxon>Neoptera</taxon>
        <taxon>Endopterygota</taxon>
        <taxon>Coleoptera</taxon>
        <taxon>Polyphaga</taxon>
        <taxon>Cucujiformia</taxon>
        <taxon>Tenebrionidae</taxon>
        <taxon>Zophobas</taxon>
    </lineage>
</organism>
<protein>
    <submittedName>
        <fullName evidence="1">Uncharacterized protein</fullName>
    </submittedName>
</protein>
<gene>
    <name evidence="1" type="ORF">Zmor_002023</name>
</gene>